<keyword evidence="1" id="KW-0597">Phosphoprotein</keyword>
<accession>A0A250B1G1</accession>
<organism evidence="3 4">
    <name type="scientific">Gibbsiella quercinecans</name>
    <dbReference type="NCBI Taxonomy" id="929813"/>
    <lineage>
        <taxon>Bacteria</taxon>
        <taxon>Pseudomonadati</taxon>
        <taxon>Pseudomonadota</taxon>
        <taxon>Gammaproteobacteria</taxon>
        <taxon>Enterobacterales</taxon>
        <taxon>Yersiniaceae</taxon>
        <taxon>Gibbsiella</taxon>
    </lineage>
</organism>
<evidence type="ECO:0000256" key="1">
    <source>
        <dbReference type="PROSITE-ProRule" id="PRU00169"/>
    </source>
</evidence>
<dbReference type="PROSITE" id="PS50110">
    <property type="entry name" value="RESPONSE_REGULATORY"/>
    <property type="match status" value="1"/>
</dbReference>
<dbReference type="SMART" id="SM00448">
    <property type="entry name" value="REC"/>
    <property type="match status" value="1"/>
</dbReference>
<name>A0A250B1G1_9GAMM</name>
<dbReference type="RefSeq" id="WP_095846671.1">
    <property type="nucleotide sequence ID" value="NZ_CP014136.1"/>
</dbReference>
<sequence length="284" mass="31501">MGNNHQKFDSQSIANRVRELFLHHGIGKRQHAKELSRILALSFSHAHRKLKGQSPWTLEQINGVAAALGEPAAAIVDLSAEHETTLPQAMACNAIFSVGGVDIPCEAYIGHELSGARSSEFVALQQGERWFIYRAEEMPTGKRYSVELIEIRPSATEDDRLSIAVLDDSRQVADELTKYLNAQGFNALAFYDVESFCEAQSKGLFDGYVVDWLIGQETAEQCIEAIRASDNPDAPVLVLTGQLGTDLRESEIARAMRDYDVLGPYEKPVRLHVIEAALQRCFNL</sequence>
<dbReference type="CDD" id="cd00156">
    <property type="entry name" value="REC"/>
    <property type="match status" value="1"/>
</dbReference>
<dbReference type="SUPFAM" id="SSF52172">
    <property type="entry name" value="CheY-like"/>
    <property type="match status" value="1"/>
</dbReference>
<dbReference type="GO" id="GO:0000160">
    <property type="term" value="P:phosphorelay signal transduction system"/>
    <property type="evidence" value="ECO:0007669"/>
    <property type="project" value="InterPro"/>
</dbReference>
<dbReference type="EMBL" id="CP014136">
    <property type="protein sequence ID" value="ATA20068.1"/>
    <property type="molecule type" value="Genomic_DNA"/>
</dbReference>
<dbReference type="InterPro" id="IPR001789">
    <property type="entry name" value="Sig_transdc_resp-reg_receiver"/>
</dbReference>
<protein>
    <submittedName>
        <fullName evidence="3">Histidine kinase</fullName>
    </submittedName>
</protein>
<dbReference type="GO" id="GO:0016301">
    <property type="term" value="F:kinase activity"/>
    <property type="evidence" value="ECO:0007669"/>
    <property type="project" value="UniProtKB-KW"/>
</dbReference>
<dbReference type="AlphaFoldDB" id="A0A250B1G1"/>
<keyword evidence="3" id="KW-0418">Kinase</keyword>
<gene>
    <name evidence="3" type="ORF">AWC35_12420</name>
</gene>
<evidence type="ECO:0000313" key="3">
    <source>
        <dbReference type="EMBL" id="ATA20068.1"/>
    </source>
</evidence>
<dbReference type="KEGG" id="gqu:AWC35_12420"/>
<reference evidence="3 4" key="1">
    <citation type="submission" date="2016-01" db="EMBL/GenBank/DDBJ databases">
        <authorList>
            <person name="Oliw E.H."/>
        </authorList>
    </citation>
    <scope>NUCLEOTIDE SEQUENCE [LARGE SCALE GENOMIC DNA]</scope>
    <source>
        <strain evidence="3 4">FRB97</strain>
    </source>
</reference>
<evidence type="ECO:0000259" key="2">
    <source>
        <dbReference type="PROSITE" id="PS50110"/>
    </source>
</evidence>
<keyword evidence="3" id="KW-0808">Transferase</keyword>
<dbReference type="InterPro" id="IPR011006">
    <property type="entry name" value="CheY-like_superfamily"/>
</dbReference>
<dbReference type="Gene3D" id="3.40.50.2300">
    <property type="match status" value="1"/>
</dbReference>
<keyword evidence="4" id="KW-1185">Reference proteome</keyword>
<feature type="modified residue" description="4-aspartylphosphate" evidence="1">
    <location>
        <position position="211"/>
    </location>
</feature>
<dbReference type="Pfam" id="PF08667">
    <property type="entry name" value="BetR"/>
    <property type="match status" value="1"/>
</dbReference>
<evidence type="ECO:0000313" key="4">
    <source>
        <dbReference type="Proteomes" id="UP000217182"/>
    </source>
</evidence>
<dbReference type="InterPro" id="IPR013975">
    <property type="entry name" value="Tscrpt_reg_BetR_N"/>
</dbReference>
<dbReference type="Proteomes" id="UP000217182">
    <property type="component" value="Chromosome"/>
</dbReference>
<feature type="domain" description="Response regulatory" evidence="2">
    <location>
        <begin position="162"/>
        <end position="282"/>
    </location>
</feature>
<proteinExistence type="predicted"/>
<dbReference type="OrthoDB" id="6492361at2"/>